<reference evidence="1 2" key="1">
    <citation type="journal article" date="2023" name="Science">
        <title>Complex scaffold remodeling in plant triterpene biosynthesis.</title>
        <authorList>
            <person name="De La Pena R."/>
            <person name="Hodgson H."/>
            <person name="Liu J.C."/>
            <person name="Stephenson M.J."/>
            <person name="Martin A.C."/>
            <person name="Owen C."/>
            <person name="Harkess A."/>
            <person name="Leebens-Mack J."/>
            <person name="Jimenez L.E."/>
            <person name="Osbourn A."/>
            <person name="Sattely E.S."/>
        </authorList>
    </citation>
    <scope>NUCLEOTIDE SEQUENCE [LARGE SCALE GENOMIC DNA]</scope>
    <source>
        <strain evidence="2">cv. JPN11</strain>
        <tissue evidence="1">Leaf</tissue>
    </source>
</reference>
<sequence length="168" mass="18439">MPATLRHLLVFANIFSILLLISINTLFFSTCYAIDEQGQALLTWKNSLNSSTDALKSWNSEVRSPCKWFGIHCNSNGQVVEISLKAVDLQGSLRSNFQSLKSLKTLIVMGVVEFGFVRESDCDVEGGKEDEGEEIGIGVVTCSEDAVMERFGKGDALAPVEVGDVEEW</sequence>
<evidence type="ECO:0000313" key="1">
    <source>
        <dbReference type="EMBL" id="KAJ4723142.1"/>
    </source>
</evidence>
<name>A0ACC1YH73_MELAZ</name>
<protein>
    <submittedName>
        <fullName evidence="1">Receptor protein kinase</fullName>
    </submittedName>
</protein>
<proteinExistence type="predicted"/>
<organism evidence="1 2">
    <name type="scientific">Melia azedarach</name>
    <name type="common">Chinaberry tree</name>
    <dbReference type="NCBI Taxonomy" id="155640"/>
    <lineage>
        <taxon>Eukaryota</taxon>
        <taxon>Viridiplantae</taxon>
        <taxon>Streptophyta</taxon>
        <taxon>Embryophyta</taxon>
        <taxon>Tracheophyta</taxon>
        <taxon>Spermatophyta</taxon>
        <taxon>Magnoliopsida</taxon>
        <taxon>eudicotyledons</taxon>
        <taxon>Gunneridae</taxon>
        <taxon>Pentapetalae</taxon>
        <taxon>rosids</taxon>
        <taxon>malvids</taxon>
        <taxon>Sapindales</taxon>
        <taxon>Meliaceae</taxon>
        <taxon>Melia</taxon>
    </lineage>
</organism>
<gene>
    <name evidence="1" type="ORF">OWV82_006551</name>
</gene>
<keyword evidence="1" id="KW-0418">Kinase</keyword>
<comment type="caution">
    <text evidence="1">The sequence shown here is derived from an EMBL/GenBank/DDBJ whole genome shotgun (WGS) entry which is preliminary data.</text>
</comment>
<keyword evidence="2" id="KW-1185">Reference proteome</keyword>
<dbReference type="Proteomes" id="UP001164539">
    <property type="component" value="Chromosome 3"/>
</dbReference>
<evidence type="ECO:0000313" key="2">
    <source>
        <dbReference type="Proteomes" id="UP001164539"/>
    </source>
</evidence>
<keyword evidence="1" id="KW-0808">Transferase</keyword>
<keyword evidence="1" id="KW-0675">Receptor</keyword>
<accession>A0ACC1YH73</accession>
<dbReference type="EMBL" id="CM051396">
    <property type="protein sequence ID" value="KAJ4723142.1"/>
    <property type="molecule type" value="Genomic_DNA"/>
</dbReference>